<organism evidence="3 4">
    <name type="scientific">Limnoraphis robusta CCNP1315</name>
    <dbReference type="NCBI Taxonomy" id="3110306"/>
    <lineage>
        <taxon>Bacteria</taxon>
        <taxon>Bacillati</taxon>
        <taxon>Cyanobacteriota</taxon>
        <taxon>Cyanophyceae</taxon>
        <taxon>Oscillatoriophycideae</taxon>
        <taxon>Oscillatoriales</taxon>
        <taxon>Sirenicapillariaceae</taxon>
        <taxon>Limnoraphis</taxon>
    </lineage>
</organism>
<evidence type="ECO:0000256" key="2">
    <source>
        <dbReference type="SAM" id="Phobius"/>
    </source>
</evidence>
<evidence type="ECO:0000313" key="4">
    <source>
        <dbReference type="Proteomes" id="UP001301728"/>
    </source>
</evidence>
<name>A0ABU5TR70_9CYAN</name>
<comment type="caution">
    <text evidence="3">The sequence shown here is derived from an EMBL/GenBank/DDBJ whole genome shotgun (WGS) entry which is preliminary data.</text>
</comment>
<keyword evidence="2" id="KW-1133">Transmembrane helix</keyword>
<proteinExistence type="predicted"/>
<accession>A0ABU5TR70</accession>
<keyword evidence="2" id="KW-0472">Membrane</keyword>
<keyword evidence="2" id="KW-0812">Transmembrane</keyword>
<reference evidence="3 4" key="1">
    <citation type="submission" date="2023-12" db="EMBL/GenBank/DDBJ databases">
        <title>Baltic Sea Cyanobacteria.</title>
        <authorList>
            <person name="Delbaje E."/>
            <person name="Fewer D.P."/>
            <person name="Shishido T.K."/>
        </authorList>
    </citation>
    <scope>NUCLEOTIDE SEQUENCE [LARGE SCALE GENOMIC DNA]</scope>
    <source>
        <strain evidence="3 4">CCNP 1315</strain>
    </source>
</reference>
<keyword evidence="4" id="KW-1185">Reference proteome</keyword>
<protein>
    <submittedName>
        <fullName evidence="3">Uncharacterized protein</fullName>
    </submittedName>
</protein>
<evidence type="ECO:0000256" key="1">
    <source>
        <dbReference type="SAM" id="Coils"/>
    </source>
</evidence>
<sequence>MNWKDIDRKQIVIVVLAIICVGVLLAITLSDGRPFNNNNRNALVYENLYNEQKVQIEDMRKRVLELTGENERLKSDLQGGRSTAEEQEALAKKGQELDRRENFLNKKEDKLIADRVDLENNMRDFYDTMGTTREEVGQAKQIKIDYDDTKKLLDQTLKERNNWRSFFYGLLVTSVIVVVILVLYALKLNYIKTQLERFVEMLKTELKDPSVSVDRIRTQTNTFIHTLQLTDEDKSQKALKSSSELNGGNFK</sequence>
<gene>
    <name evidence="3" type="ORF">VB854_00495</name>
</gene>
<feature type="transmembrane region" description="Helical" evidence="2">
    <location>
        <begin position="12"/>
        <end position="30"/>
    </location>
</feature>
<feature type="transmembrane region" description="Helical" evidence="2">
    <location>
        <begin position="166"/>
        <end position="186"/>
    </location>
</feature>
<dbReference type="RefSeq" id="WP_323220160.1">
    <property type="nucleotide sequence ID" value="NZ_JAYGHT010000001.1"/>
</dbReference>
<evidence type="ECO:0000313" key="3">
    <source>
        <dbReference type="EMBL" id="MEA5517418.1"/>
    </source>
</evidence>
<feature type="coiled-coil region" evidence="1">
    <location>
        <begin position="49"/>
        <end position="76"/>
    </location>
</feature>
<dbReference type="EMBL" id="JAYGHT010000001">
    <property type="protein sequence ID" value="MEA5517418.1"/>
    <property type="molecule type" value="Genomic_DNA"/>
</dbReference>
<keyword evidence="1" id="KW-0175">Coiled coil</keyword>
<dbReference type="Proteomes" id="UP001301728">
    <property type="component" value="Unassembled WGS sequence"/>
</dbReference>